<proteinExistence type="predicted"/>
<evidence type="ECO:0000313" key="1">
    <source>
        <dbReference type="EMBL" id="MCK8142015.1"/>
    </source>
</evidence>
<organism evidence="1 2">
    <name type="scientific">Flavobacterium pygoscelis</name>
    <dbReference type="NCBI Taxonomy" id="2893176"/>
    <lineage>
        <taxon>Bacteria</taxon>
        <taxon>Pseudomonadati</taxon>
        <taxon>Bacteroidota</taxon>
        <taxon>Flavobacteriia</taxon>
        <taxon>Flavobacteriales</taxon>
        <taxon>Flavobacteriaceae</taxon>
        <taxon>Flavobacterium</taxon>
    </lineage>
</organism>
<dbReference type="NCBIfam" id="TIGR04256">
    <property type="entry name" value="GxxExxY"/>
    <property type="match status" value="1"/>
</dbReference>
<sequence length="123" mass="14411">MQLYKQEEYYKIIGLCMEVHRVLGGGLLEAVYKEALEIEFKSHDIPYEREKEFIIDYKEHQLSKRFYADFVVYDTIILEVKAIKIIVDDNIAQTLNYMSITKSGLGIIANFSLKSLQQKRLVL</sequence>
<keyword evidence="2" id="KW-1185">Reference proteome</keyword>
<dbReference type="RefSeq" id="WP_210644447.1">
    <property type="nucleotide sequence ID" value="NZ_JALNUB010000005.1"/>
</dbReference>
<evidence type="ECO:0000313" key="2">
    <source>
        <dbReference type="Proteomes" id="UP001139260"/>
    </source>
</evidence>
<dbReference type="Pfam" id="PF13366">
    <property type="entry name" value="PDDEXK_3"/>
    <property type="match status" value="1"/>
</dbReference>
<dbReference type="InterPro" id="IPR026350">
    <property type="entry name" value="GxxExxY"/>
</dbReference>
<accession>A0A9X2BNJ0</accession>
<dbReference type="AlphaFoldDB" id="A0A9X2BNJ0"/>
<protein>
    <submittedName>
        <fullName evidence="1">GxxExxY protein</fullName>
    </submittedName>
</protein>
<dbReference type="EMBL" id="JALNUB010000005">
    <property type="protein sequence ID" value="MCK8142015.1"/>
    <property type="molecule type" value="Genomic_DNA"/>
</dbReference>
<gene>
    <name evidence="1" type="ORF">MW871_08930</name>
</gene>
<dbReference type="Proteomes" id="UP001139260">
    <property type="component" value="Unassembled WGS sequence"/>
</dbReference>
<comment type="caution">
    <text evidence="1">The sequence shown here is derived from an EMBL/GenBank/DDBJ whole genome shotgun (WGS) entry which is preliminary data.</text>
</comment>
<name>A0A9X2BNJ0_9FLAO</name>
<reference evidence="1" key="1">
    <citation type="submission" date="2022-04" db="EMBL/GenBank/DDBJ databases">
        <title>Flavobacterium pygoscelis sp. nov. isolated from Chinstrap chick (Pygoscelis antarcticus).</title>
        <authorList>
            <person name="Irgang R."/>
            <person name="Poblete-Morales M."/>
            <person name="Avendano-Herrera R."/>
        </authorList>
    </citation>
    <scope>NUCLEOTIDE SEQUENCE</scope>
    <source>
        <strain evidence="1">I-SCBP12n</strain>
    </source>
</reference>